<evidence type="ECO:0000313" key="3">
    <source>
        <dbReference type="EMBL" id="HGU40745.1"/>
    </source>
</evidence>
<feature type="domain" description="Fibronectin type-III" evidence="2">
    <location>
        <begin position="523"/>
        <end position="626"/>
    </location>
</feature>
<comment type="caution">
    <text evidence="3">The sequence shown here is derived from an EMBL/GenBank/DDBJ whole genome shotgun (WGS) entry which is preliminary data.</text>
</comment>
<dbReference type="EMBL" id="DSZY01000029">
    <property type="protein sequence ID" value="HGU40745.1"/>
    <property type="molecule type" value="Genomic_DNA"/>
</dbReference>
<evidence type="ECO:0000256" key="1">
    <source>
        <dbReference type="SAM" id="SignalP"/>
    </source>
</evidence>
<feature type="chain" id="PRO_5028429092" description="Fibronectin type-III domain-containing protein" evidence="1">
    <location>
        <begin position="26"/>
        <end position="723"/>
    </location>
</feature>
<dbReference type="AlphaFoldDB" id="A0A7C4VTY3"/>
<dbReference type="PROSITE" id="PS51257">
    <property type="entry name" value="PROKAR_LIPOPROTEIN"/>
    <property type="match status" value="1"/>
</dbReference>
<accession>A0A7C4VTY3</accession>
<proteinExistence type="predicted"/>
<gene>
    <name evidence="3" type="ORF">ENT77_06065</name>
</gene>
<protein>
    <recommendedName>
        <fullName evidence="2">Fibronectin type-III domain-containing protein</fullName>
    </recommendedName>
</protein>
<reference evidence="3" key="1">
    <citation type="journal article" date="2020" name="mSystems">
        <title>Genome- and Community-Level Interaction Insights into Carbon Utilization and Element Cycling Functions of Hydrothermarchaeota in Hydrothermal Sediment.</title>
        <authorList>
            <person name="Zhou Z."/>
            <person name="Liu Y."/>
            <person name="Xu W."/>
            <person name="Pan J."/>
            <person name="Luo Z.H."/>
            <person name="Li M."/>
        </authorList>
    </citation>
    <scope>NUCLEOTIDE SEQUENCE [LARGE SCALE GENOMIC DNA]</scope>
    <source>
        <strain evidence="3">SpSt-609</strain>
    </source>
</reference>
<dbReference type="InterPro" id="IPR036116">
    <property type="entry name" value="FN3_sf"/>
</dbReference>
<feature type="signal peptide" evidence="1">
    <location>
        <begin position="1"/>
        <end position="25"/>
    </location>
</feature>
<dbReference type="CDD" id="cd00063">
    <property type="entry name" value="FN3"/>
    <property type="match status" value="1"/>
</dbReference>
<dbReference type="Gene3D" id="2.60.40.10">
    <property type="entry name" value="Immunoglobulins"/>
    <property type="match status" value="4"/>
</dbReference>
<evidence type="ECO:0000259" key="2">
    <source>
        <dbReference type="PROSITE" id="PS50853"/>
    </source>
</evidence>
<name>A0A7C4VTY3_9BACT</name>
<keyword evidence="1" id="KW-0732">Signal</keyword>
<sequence>MKRTSLFKVTVFMLLVSLASCIGNIAGSSIILEAPKNGETNVPFNNLNFVFTVKVTGDYELFVSDEKGNTVYQETLASVGGKIVHTVPTGKLRPNTLYRWYVRRKGTDSVASEMWRFKTKENSAPVLSNPKPDKLDREPFGALALTWNAEDQDGDTLEYKVKVYKKGETTPVFSKILNDTAGVVKDLEQTTEYEWTVVATDPWGAVSNELRASFKTKENEAPQDIRLIEPEIKPNQKVKFNNLKLKWEGIDPDREDLLYTVTITGENQTRALITLQKDTEYTVDLRPSTGYTLVIEATDKYGKSLKKQFHFSTNDNTPPDKPVLRQPANNDRINIKKQSNLDFQWEIARDRDEDVVMYKIVIKRGNLSIEERNNLTTNSYSVSLTSGKFKIGERYEWYVEAYDKWGGVSKSDEYTFELYANSPPSKPMSPNPSDGAKNLPNRIRLSWIATDEDGDKLYYDIYIGDSPSNLKLEVSNLEVPEYLRPTLFEYSKTYYWKIVVKDGYNPPVDGDVWSFTVTSEDRPPSVPELIGPVNGATGLQFNNLRLSWKASQDDHTPRDKLEYIVVLGQADSMTAVATVTGLTTDAVEYVVNNLKPLTKYYWRIEVKDSFDNYAYSQTWNFTTKVNTPPKTPYNPSPADGSVARPGIVQFSWESDDEDEDVLTYELRIAKTPETLETATPITRNTKNYTAEINEEGTYYWRVTAKDPHGGQASSTWTFTIRGQ</sequence>
<dbReference type="InterPro" id="IPR003961">
    <property type="entry name" value="FN3_dom"/>
</dbReference>
<dbReference type="PROSITE" id="PS50853">
    <property type="entry name" value="FN3"/>
    <property type="match status" value="1"/>
</dbReference>
<organism evidence="3">
    <name type="scientific">Fervidobacterium thailandense</name>
    <dbReference type="NCBI Taxonomy" id="1008305"/>
    <lineage>
        <taxon>Bacteria</taxon>
        <taxon>Thermotogati</taxon>
        <taxon>Thermotogota</taxon>
        <taxon>Thermotogae</taxon>
        <taxon>Thermotogales</taxon>
        <taxon>Fervidobacteriaceae</taxon>
        <taxon>Fervidobacterium</taxon>
    </lineage>
</organism>
<dbReference type="SUPFAM" id="SSF49265">
    <property type="entry name" value="Fibronectin type III"/>
    <property type="match status" value="3"/>
</dbReference>
<dbReference type="InterPro" id="IPR013783">
    <property type="entry name" value="Ig-like_fold"/>
</dbReference>